<reference evidence="1 2" key="1">
    <citation type="submission" date="2017-11" db="EMBL/GenBank/DDBJ databases">
        <title>De-novo sequencing of pomegranate (Punica granatum L.) genome.</title>
        <authorList>
            <person name="Akparov Z."/>
            <person name="Amiraslanov A."/>
            <person name="Hajiyeva S."/>
            <person name="Abbasov M."/>
            <person name="Kaur K."/>
            <person name="Hamwieh A."/>
            <person name="Solovyev V."/>
            <person name="Salamov A."/>
            <person name="Braich B."/>
            <person name="Kosarev P."/>
            <person name="Mahmoud A."/>
            <person name="Hajiyev E."/>
            <person name="Babayeva S."/>
            <person name="Izzatullayeva V."/>
            <person name="Mammadov A."/>
            <person name="Mammadov A."/>
            <person name="Sharifova S."/>
            <person name="Ojaghi J."/>
            <person name="Eynullazada K."/>
            <person name="Bayramov B."/>
            <person name="Abdulazimova A."/>
            <person name="Shahmuradov I."/>
        </authorList>
    </citation>
    <scope>NUCLEOTIDE SEQUENCE [LARGE SCALE GENOMIC DNA]</scope>
    <source>
        <strain evidence="2">cv. AG2017</strain>
        <tissue evidence="1">Leaf</tissue>
    </source>
</reference>
<dbReference type="Proteomes" id="UP000233551">
    <property type="component" value="Unassembled WGS sequence"/>
</dbReference>
<protein>
    <submittedName>
        <fullName evidence="1">Uncharacterized protein</fullName>
    </submittedName>
</protein>
<keyword evidence="2" id="KW-1185">Reference proteome</keyword>
<proteinExistence type="predicted"/>
<dbReference type="EMBL" id="PGOL01001335">
    <property type="protein sequence ID" value="PKI58940.1"/>
    <property type="molecule type" value="Genomic_DNA"/>
</dbReference>
<evidence type="ECO:0000313" key="2">
    <source>
        <dbReference type="Proteomes" id="UP000233551"/>
    </source>
</evidence>
<gene>
    <name evidence="1" type="ORF">CRG98_020686</name>
</gene>
<name>A0A2I0JSS1_PUNGR</name>
<accession>A0A2I0JSS1</accession>
<sequence>MAKFNMIIMINLFRQEFINPLDSIAALAPEPKEQQLVGIVNKATKELNPDEQMKPSALLYPSETKLVSHQSSHVQTCRLNGECPQGAVLVNVIRGRLEAEAVRAVERAQRISELTQVIAAFESSSKI</sequence>
<evidence type="ECO:0000313" key="1">
    <source>
        <dbReference type="EMBL" id="PKI58940.1"/>
    </source>
</evidence>
<organism evidence="1 2">
    <name type="scientific">Punica granatum</name>
    <name type="common">Pomegranate</name>
    <dbReference type="NCBI Taxonomy" id="22663"/>
    <lineage>
        <taxon>Eukaryota</taxon>
        <taxon>Viridiplantae</taxon>
        <taxon>Streptophyta</taxon>
        <taxon>Embryophyta</taxon>
        <taxon>Tracheophyta</taxon>
        <taxon>Spermatophyta</taxon>
        <taxon>Magnoliopsida</taxon>
        <taxon>eudicotyledons</taxon>
        <taxon>Gunneridae</taxon>
        <taxon>Pentapetalae</taxon>
        <taxon>rosids</taxon>
        <taxon>malvids</taxon>
        <taxon>Myrtales</taxon>
        <taxon>Lythraceae</taxon>
        <taxon>Punica</taxon>
    </lineage>
</organism>
<dbReference type="AlphaFoldDB" id="A0A2I0JSS1"/>
<comment type="caution">
    <text evidence="1">The sequence shown here is derived from an EMBL/GenBank/DDBJ whole genome shotgun (WGS) entry which is preliminary data.</text>
</comment>